<proteinExistence type="inferred from homology"/>
<dbReference type="InterPro" id="IPR013324">
    <property type="entry name" value="RNA_pol_sigma_r3/r4-like"/>
</dbReference>
<evidence type="ECO:0000313" key="8">
    <source>
        <dbReference type="EMBL" id="KAG2433524.1"/>
    </source>
</evidence>
<feature type="region of interest" description="Disordered" evidence="6">
    <location>
        <begin position="96"/>
        <end position="122"/>
    </location>
</feature>
<dbReference type="InterPro" id="IPR036388">
    <property type="entry name" value="WH-like_DNA-bd_sf"/>
</dbReference>
<comment type="caution">
    <text evidence="8">The sequence shown here is derived from an EMBL/GenBank/DDBJ whole genome shotgun (WGS) entry which is preliminary data.</text>
</comment>
<dbReference type="InterPro" id="IPR000943">
    <property type="entry name" value="RNA_pol_sigma70"/>
</dbReference>
<feature type="domain" description="RNA polymerase sigma-70" evidence="7">
    <location>
        <begin position="694"/>
        <end position="720"/>
    </location>
</feature>
<organism evidence="8 9">
    <name type="scientific">Chlamydomonas schloesseri</name>
    <dbReference type="NCBI Taxonomy" id="2026947"/>
    <lineage>
        <taxon>Eukaryota</taxon>
        <taxon>Viridiplantae</taxon>
        <taxon>Chlorophyta</taxon>
        <taxon>core chlorophytes</taxon>
        <taxon>Chlorophyceae</taxon>
        <taxon>CS clade</taxon>
        <taxon>Chlamydomonadales</taxon>
        <taxon>Chlamydomonadaceae</taxon>
        <taxon>Chlamydomonas</taxon>
    </lineage>
</organism>
<feature type="region of interest" description="Disordered" evidence="6">
    <location>
        <begin position="211"/>
        <end position="350"/>
    </location>
</feature>
<gene>
    <name evidence="8" type="ORF">HYH02_012642</name>
</gene>
<feature type="compositionally biased region" description="Low complexity" evidence="6">
    <location>
        <begin position="399"/>
        <end position="413"/>
    </location>
</feature>
<dbReference type="CDD" id="cd06171">
    <property type="entry name" value="Sigma70_r4"/>
    <property type="match status" value="1"/>
</dbReference>
<keyword evidence="9" id="KW-1185">Reference proteome</keyword>
<keyword evidence="2" id="KW-0805">Transcription regulation</keyword>
<dbReference type="Pfam" id="PF04545">
    <property type="entry name" value="Sigma70_r4"/>
    <property type="match status" value="1"/>
</dbReference>
<dbReference type="OrthoDB" id="206108at2759"/>
<evidence type="ECO:0000256" key="1">
    <source>
        <dbReference type="ARBA" id="ARBA00007788"/>
    </source>
</evidence>
<dbReference type="Gene3D" id="1.10.601.10">
    <property type="entry name" value="RNA Polymerase Primary Sigma Factor"/>
    <property type="match status" value="1"/>
</dbReference>
<sequence>MALPGSNMNLITRSPTTPRSAVVARAVAAPTRPTTKSAVPELLDSRQLGERNPNFHEYTQATQMLDRLKGQASDLELLLDQLNALEASLDESVLAPPAVDDPKERAARQARRAAKRAERRAQATSATVAAAAAPAMSAVASHSAPAKPVATAPAAPTAVSSSGAGDLLDLVSFVGGFDVRPSPATPSAPPAGASSSDVQHLEDLFKLSVGEPDLPRASTSAAAAPAVLRPRKLTPKRPSAAPSAAVTASPSPAPTLPSTPSTSARTAPAPGSLADELERLLGPTRSREVVDDDDDDEGFAGPSEDDLLALEEEVSLKSSRLPVLNEEDEEEQKQLEAHEDEEDEAAVGPGSLEASAMVPRASRQLSIMQTGPSLLSLVPASAAPGRGAKARASRRAARNSHASGRLGGAAASGAGRGKVGSKDGTMNFLGKVESMSTLDIEKEREVTAVCRDFLFLEKVKRQCEKTLHRPASPAEIAAAVGMDVESFKLRYDAGLKAKELLLKSNYKLVMTVCKKFVGKGPHIQDLVSEGVKGLLKGVEKYDASKGFRFGTYAHWWIRQAVSRSLAETGRAVRLPMHMIEQLTRLKNVTAKLQTQMSREPTIAELAKAAGLPVSRVQVLMEAARSAASLDTPIGGNELGPTVKDSVEDEREAADEEFGSDSLRVDMEDMLKELPEREARVVRLRFGLEDGKEWTLEDIGEALDVTRERIRQIEAKALRKLRVRTIDVSGKLKEYGENLEMLLDGSREIAARTSSGTRKT</sequence>
<keyword evidence="4" id="KW-0238">DNA-binding</keyword>
<dbReference type="PROSITE" id="PS00716">
    <property type="entry name" value="SIGMA70_2"/>
    <property type="match status" value="1"/>
</dbReference>
<dbReference type="GO" id="GO:0003677">
    <property type="term" value="F:DNA binding"/>
    <property type="evidence" value="ECO:0007669"/>
    <property type="project" value="UniProtKB-KW"/>
</dbReference>
<comment type="similarity">
    <text evidence="1">Belongs to the sigma-70 factor family.</text>
</comment>
<feature type="compositionally biased region" description="Acidic residues" evidence="6">
    <location>
        <begin position="290"/>
        <end position="313"/>
    </location>
</feature>
<feature type="compositionally biased region" description="Basic residues" evidence="6">
    <location>
        <begin position="388"/>
        <end position="398"/>
    </location>
</feature>
<feature type="compositionally biased region" description="Low complexity" evidence="6">
    <location>
        <begin position="238"/>
        <end position="250"/>
    </location>
</feature>
<protein>
    <recommendedName>
        <fullName evidence="7">RNA polymerase sigma-70 domain-containing protein</fullName>
    </recommendedName>
</protein>
<reference evidence="8" key="1">
    <citation type="journal article" date="2020" name="bioRxiv">
        <title>Comparative genomics of Chlamydomonas.</title>
        <authorList>
            <person name="Craig R.J."/>
            <person name="Hasan A.R."/>
            <person name="Ness R.W."/>
            <person name="Keightley P.D."/>
        </authorList>
    </citation>
    <scope>NUCLEOTIDE SEQUENCE</scope>
    <source>
        <strain evidence="8">CCAP 11/173</strain>
    </source>
</reference>
<dbReference type="PANTHER" id="PTHR30603:SF47">
    <property type="entry name" value="RNA POLYMERASE SIGMA FACTOR SIGD, CHLOROPLASTIC"/>
    <property type="match status" value="1"/>
</dbReference>
<dbReference type="Pfam" id="PF04542">
    <property type="entry name" value="Sigma70_r2"/>
    <property type="match status" value="1"/>
</dbReference>
<evidence type="ECO:0000256" key="6">
    <source>
        <dbReference type="SAM" id="MobiDB-lite"/>
    </source>
</evidence>
<dbReference type="NCBIfam" id="TIGR02937">
    <property type="entry name" value="sigma70-ECF"/>
    <property type="match status" value="1"/>
</dbReference>
<dbReference type="SUPFAM" id="SSF88659">
    <property type="entry name" value="Sigma3 and sigma4 domains of RNA polymerase sigma factors"/>
    <property type="match status" value="2"/>
</dbReference>
<dbReference type="Proteomes" id="UP000613740">
    <property type="component" value="Unassembled WGS sequence"/>
</dbReference>
<dbReference type="InterPro" id="IPR013325">
    <property type="entry name" value="RNA_pol_sigma_r2"/>
</dbReference>
<evidence type="ECO:0000256" key="2">
    <source>
        <dbReference type="ARBA" id="ARBA00023015"/>
    </source>
</evidence>
<dbReference type="PANTHER" id="PTHR30603">
    <property type="entry name" value="RNA POLYMERASE SIGMA FACTOR RPO"/>
    <property type="match status" value="1"/>
</dbReference>
<feature type="compositionally biased region" description="Low complexity" evidence="6">
    <location>
        <begin position="215"/>
        <end position="228"/>
    </location>
</feature>
<feature type="compositionally biased region" description="Low complexity" evidence="6">
    <location>
        <begin position="258"/>
        <end position="270"/>
    </location>
</feature>
<dbReference type="PRINTS" id="PR00046">
    <property type="entry name" value="SIGMA70FCT"/>
</dbReference>
<dbReference type="AlphaFoldDB" id="A0A835SUN7"/>
<dbReference type="InterPro" id="IPR014284">
    <property type="entry name" value="RNA_pol_sigma-70_dom"/>
</dbReference>
<dbReference type="InterPro" id="IPR007630">
    <property type="entry name" value="RNA_pol_sigma70_r4"/>
</dbReference>
<dbReference type="EMBL" id="JAEHOD010000062">
    <property type="protein sequence ID" value="KAG2433524.1"/>
    <property type="molecule type" value="Genomic_DNA"/>
</dbReference>
<evidence type="ECO:0000259" key="7">
    <source>
        <dbReference type="PROSITE" id="PS00716"/>
    </source>
</evidence>
<evidence type="ECO:0000256" key="5">
    <source>
        <dbReference type="ARBA" id="ARBA00023163"/>
    </source>
</evidence>
<keyword evidence="3" id="KW-0731">Sigma factor</keyword>
<keyword evidence="5" id="KW-0804">Transcription</keyword>
<dbReference type="InterPro" id="IPR007627">
    <property type="entry name" value="RNA_pol_sigma70_r2"/>
</dbReference>
<feature type="region of interest" description="Disordered" evidence="6">
    <location>
        <begin position="378"/>
        <end position="425"/>
    </location>
</feature>
<dbReference type="GO" id="GO:0016987">
    <property type="term" value="F:sigma factor activity"/>
    <property type="evidence" value="ECO:0007669"/>
    <property type="project" value="UniProtKB-KW"/>
</dbReference>
<dbReference type="SUPFAM" id="SSF88946">
    <property type="entry name" value="Sigma2 domain of RNA polymerase sigma factors"/>
    <property type="match status" value="1"/>
</dbReference>
<evidence type="ECO:0000313" key="9">
    <source>
        <dbReference type="Proteomes" id="UP000613740"/>
    </source>
</evidence>
<dbReference type="InterPro" id="IPR007624">
    <property type="entry name" value="RNA_pol_sigma70_r3"/>
</dbReference>
<accession>A0A835SUN7</accession>
<evidence type="ECO:0000256" key="3">
    <source>
        <dbReference type="ARBA" id="ARBA00023082"/>
    </source>
</evidence>
<dbReference type="Pfam" id="PF04539">
    <property type="entry name" value="Sigma70_r3"/>
    <property type="match status" value="1"/>
</dbReference>
<name>A0A835SUN7_9CHLO</name>
<dbReference type="GO" id="GO:0006352">
    <property type="term" value="P:DNA-templated transcription initiation"/>
    <property type="evidence" value="ECO:0007669"/>
    <property type="project" value="InterPro"/>
</dbReference>
<evidence type="ECO:0000256" key="4">
    <source>
        <dbReference type="ARBA" id="ARBA00023125"/>
    </source>
</evidence>
<dbReference type="InterPro" id="IPR050239">
    <property type="entry name" value="Sigma-70_RNA_pol_init_factors"/>
</dbReference>
<dbReference type="Gene3D" id="1.10.10.10">
    <property type="entry name" value="Winged helix-like DNA-binding domain superfamily/Winged helix DNA-binding domain"/>
    <property type="match status" value="2"/>
</dbReference>